<keyword evidence="6" id="KW-0670">Pyruvate</keyword>
<reference evidence="6 7" key="1">
    <citation type="submission" date="2019-03" db="EMBL/GenBank/DDBJ databases">
        <title>An improved genome assembly of the fluke Schistosoma japonicum.</title>
        <authorList>
            <person name="Hu W."/>
            <person name="Luo F."/>
            <person name="Yin M."/>
            <person name="Mo X."/>
            <person name="Sun C."/>
            <person name="Wu Q."/>
            <person name="Zhu B."/>
            <person name="Xiang M."/>
            <person name="Wang J."/>
            <person name="Wang Y."/>
            <person name="Zhang T."/>
            <person name="Xu B."/>
            <person name="Zheng H."/>
            <person name="Feng Z."/>
        </authorList>
    </citation>
    <scope>NUCLEOTIDE SEQUENCE [LARGE SCALE GENOMIC DNA]</scope>
    <source>
        <strain evidence="6">HuSjv2</strain>
        <tissue evidence="6">Worms</tissue>
    </source>
</reference>
<keyword evidence="2" id="KW-0809">Transit peptide</keyword>
<dbReference type="PANTHER" id="PTHR11516">
    <property type="entry name" value="PYRUVATE DEHYDROGENASE E1 COMPONENT, ALPHA SUBUNIT BACTERIAL AND ORGANELLAR"/>
    <property type="match status" value="1"/>
</dbReference>
<evidence type="ECO:0000256" key="3">
    <source>
        <dbReference type="ARBA" id="ARBA00023002"/>
    </source>
</evidence>
<dbReference type="GO" id="GO:0006086">
    <property type="term" value="P:pyruvate decarboxylation to acetyl-CoA"/>
    <property type="evidence" value="ECO:0007669"/>
    <property type="project" value="TreeGrafter"/>
</dbReference>
<dbReference type="InterPro" id="IPR029061">
    <property type="entry name" value="THDP-binding"/>
</dbReference>
<evidence type="ECO:0000256" key="4">
    <source>
        <dbReference type="ARBA" id="ARBA00023052"/>
    </source>
</evidence>
<dbReference type="OrthoDB" id="10256198at2759"/>
<sequence length="309" mass="34506">MVTGFVRSKFMNFAFRYARNPLSFIYRSESSARFTLSDYKVFKLDTTPAQETECTRDDALKYLETLHCIRRMETALGNLYKEKHIRGFCHLYSGQEAVAVGIEAALQPGDTIITAYRCHGFTMTRGVPVHDIVAELAGKKTGCTKGVGGSMHLYAKDFYGGNGIVGAQVPLGVGIALRMKYRGEKSVSVTLYGDGAANQGQVFEAFNMAKLWNLPVIFICENNKYGMGTSVDRASANTNYYTRGDYIPGLWEIEKRVRTEVDKDVEKALNDSEPPLETMFGNIYHGIPPGYKVRGCDLKIWGSPFVTKW</sequence>
<proteinExistence type="predicted"/>
<dbReference type="AlphaFoldDB" id="A0A4Z2DRJ9"/>
<name>A0A4Z2DRJ9_SCHJA</name>
<keyword evidence="4" id="KW-0786">Thiamine pyrophosphate</keyword>
<evidence type="ECO:0000256" key="1">
    <source>
        <dbReference type="ARBA" id="ARBA00001964"/>
    </source>
</evidence>
<feature type="domain" description="Dehydrogenase E1 component" evidence="5">
    <location>
        <begin position="66"/>
        <end position="251"/>
    </location>
</feature>
<evidence type="ECO:0000313" key="6">
    <source>
        <dbReference type="EMBL" id="TNN19052.1"/>
    </source>
</evidence>
<dbReference type="Proteomes" id="UP000311919">
    <property type="component" value="Unassembled WGS sequence"/>
</dbReference>
<protein>
    <submittedName>
        <fullName evidence="6">Pyruvate dehydrogenase E1 component subunit alpha type II</fullName>
    </submittedName>
</protein>
<evidence type="ECO:0000259" key="5">
    <source>
        <dbReference type="Pfam" id="PF00676"/>
    </source>
</evidence>
<accession>A0A4Z2DRJ9</accession>
<organism evidence="6 7">
    <name type="scientific">Schistosoma japonicum</name>
    <name type="common">Blood fluke</name>
    <dbReference type="NCBI Taxonomy" id="6182"/>
    <lineage>
        <taxon>Eukaryota</taxon>
        <taxon>Metazoa</taxon>
        <taxon>Spiralia</taxon>
        <taxon>Lophotrochozoa</taxon>
        <taxon>Platyhelminthes</taxon>
        <taxon>Trematoda</taxon>
        <taxon>Digenea</taxon>
        <taxon>Strigeidida</taxon>
        <taxon>Schistosomatoidea</taxon>
        <taxon>Schistosomatidae</taxon>
        <taxon>Schistosoma</taxon>
    </lineage>
</organism>
<comment type="caution">
    <text evidence="6">The sequence shown here is derived from an EMBL/GenBank/DDBJ whole genome shotgun (WGS) entry which is preliminary data.</text>
</comment>
<gene>
    <name evidence="6" type="ORF">EWB00_009469</name>
</gene>
<dbReference type="InterPro" id="IPR050642">
    <property type="entry name" value="PDH_E1_Alpha_Subunit"/>
</dbReference>
<keyword evidence="7" id="KW-1185">Reference proteome</keyword>
<dbReference type="Pfam" id="PF00676">
    <property type="entry name" value="E1_dh"/>
    <property type="match status" value="1"/>
</dbReference>
<comment type="cofactor">
    <cofactor evidence="1">
        <name>thiamine diphosphate</name>
        <dbReference type="ChEBI" id="CHEBI:58937"/>
    </cofactor>
</comment>
<keyword evidence="3" id="KW-0560">Oxidoreductase</keyword>
<dbReference type="InterPro" id="IPR001017">
    <property type="entry name" value="DH_E1"/>
</dbReference>
<dbReference type="PANTHER" id="PTHR11516:SF60">
    <property type="entry name" value="PYRUVATE DEHYDROGENASE E1 COMPONENT SUBUNIT ALPHA"/>
    <property type="match status" value="1"/>
</dbReference>
<dbReference type="EMBL" id="SKCS01000056">
    <property type="protein sequence ID" value="TNN19052.1"/>
    <property type="molecule type" value="Genomic_DNA"/>
</dbReference>
<evidence type="ECO:0000313" key="7">
    <source>
        <dbReference type="Proteomes" id="UP000311919"/>
    </source>
</evidence>
<dbReference type="Gene3D" id="3.40.50.970">
    <property type="match status" value="1"/>
</dbReference>
<dbReference type="CDD" id="cd02000">
    <property type="entry name" value="TPP_E1_PDC_ADC_BCADC"/>
    <property type="match status" value="1"/>
</dbReference>
<dbReference type="GO" id="GO:0004739">
    <property type="term" value="F:pyruvate dehydrogenase (acetyl-transferring) activity"/>
    <property type="evidence" value="ECO:0007669"/>
    <property type="project" value="TreeGrafter"/>
</dbReference>
<evidence type="ECO:0000256" key="2">
    <source>
        <dbReference type="ARBA" id="ARBA00022946"/>
    </source>
</evidence>
<dbReference type="SUPFAM" id="SSF52518">
    <property type="entry name" value="Thiamin diphosphate-binding fold (THDP-binding)"/>
    <property type="match status" value="1"/>
</dbReference>